<accession>A0AA38WQI6</accession>
<evidence type="ECO:0000313" key="2">
    <source>
        <dbReference type="Proteomes" id="UP001172457"/>
    </source>
</evidence>
<keyword evidence="2" id="KW-1185">Reference proteome</keyword>
<reference evidence="1" key="1">
    <citation type="submission" date="2023-03" db="EMBL/GenBank/DDBJ databases">
        <title>Chromosome-scale reference genome and RAD-based genetic map of yellow starthistle (Centaurea solstitialis) reveal putative structural variation and QTLs associated with invader traits.</title>
        <authorList>
            <person name="Reatini B."/>
            <person name="Cang F.A."/>
            <person name="Jiang Q."/>
            <person name="Mckibben M.T.W."/>
            <person name="Barker M.S."/>
            <person name="Rieseberg L.H."/>
            <person name="Dlugosch K.M."/>
        </authorList>
    </citation>
    <scope>NUCLEOTIDE SEQUENCE</scope>
    <source>
        <strain evidence="1">CAN-66</strain>
        <tissue evidence="1">Leaf</tissue>
    </source>
</reference>
<evidence type="ECO:0000313" key="1">
    <source>
        <dbReference type="EMBL" id="KAJ9558664.1"/>
    </source>
</evidence>
<comment type="caution">
    <text evidence="1">The sequence shown here is derived from an EMBL/GenBank/DDBJ whole genome shotgun (WGS) entry which is preliminary data.</text>
</comment>
<protein>
    <submittedName>
        <fullName evidence="1">Uncharacterized protein</fullName>
    </submittedName>
</protein>
<sequence length="66" mass="7623">MARLIPGKIRAKACPFVNIHRLRMEGFEHEPGLGTKNPKPYQLHHNTDRLIDKRLLVASQIIHTFP</sequence>
<name>A0AA38WQI6_9ASTR</name>
<gene>
    <name evidence="1" type="ORF">OSB04_013278</name>
</gene>
<proteinExistence type="predicted"/>
<dbReference type="EMBL" id="JARYMX010000003">
    <property type="protein sequence ID" value="KAJ9558664.1"/>
    <property type="molecule type" value="Genomic_DNA"/>
</dbReference>
<dbReference type="AlphaFoldDB" id="A0AA38WQI6"/>
<dbReference type="Proteomes" id="UP001172457">
    <property type="component" value="Chromosome 3"/>
</dbReference>
<organism evidence="1 2">
    <name type="scientific">Centaurea solstitialis</name>
    <name type="common">yellow star-thistle</name>
    <dbReference type="NCBI Taxonomy" id="347529"/>
    <lineage>
        <taxon>Eukaryota</taxon>
        <taxon>Viridiplantae</taxon>
        <taxon>Streptophyta</taxon>
        <taxon>Embryophyta</taxon>
        <taxon>Tracheophyta</taxon>
        <taxon>Spermatophyta</taxon>
        <taxon>Magnoliopsida</taxon>
        <taxon>eudicotyledons</taxon>
        <taxon>Gunneridae</taxon>
        <taxon>Pentapetalae</taxon>
        <taxon>asterids</taxon>
        <taxon>campanulids</taxon>
        <taxon>Asterales</taxon>
        <taxon>Asteraceae</taxon>
        <taxon>Carduoideae</taxon>
        <taxon>Cardueae</taxon>
        <taxon>Centaureinae</taxon>
        <taxon>Centaurea</taxon>
    </lineage>
</organism>